<dbReference type="STRING" id="1447883.A0A2B7XQP8"/>
<evidence type="ECO:0000256" key="1">
    <source>
        <dbReference type="ARBA" id="ARBA00004141"/>
    </source>
</evidence>
<keyword evidence="3 6" id="KW-0812">Transmembrane</keyword>
<evidence type="ECO:0000256" key="2">
    <source>
        <dbReference type="ARBA" id="ARBA00022448"/>
    </source>
</evidence>
<feature type="transmembrane region" description="Helical" evidence="6">
    <location>
        <begin position="327"/>
        <end position="354"/>
    </location>
</feature>
<dbReference type="GO" id="GO:0005385">
    <property type="term" value="F:zinc ion transmembrane transporter activity"/>
    <property type="evidence" value="ECO:0007669"/>
    <property type="project" value="UniProtKB-UniRule"/>
</dbReference>
<feature type="transmembrane region" description="Helical" evidence="6">
    <location>
        <begin position="241"/>
        <end position="263"/>
    </location>
</feature>
<dbReference type="GO" id="GO:0031410">
    <property type="term" value="C:cytoplasmic vesicle"/>
    <property type="evidence" value="ECO:0007669"/>
    <property type="project" value="TreeGrafter"/>
</dbReference>
<keyword evidence="6" id="KW-0256">Endoplasmic reticulum</keyword>
<dbReference type="AlphaFoldDB" id="A0A2B7XQP8"/>
<comment type="caution">
    <text evidence="9">The sequence shown here is derived from an EMBL/GenBank/DDBJ whole genome shotgun (WGS) entry which is preliminary data.</text>
</comment>
<evidence type="ECO:0000313" key="10">
    <source>
        <dbReference type="Proteomes" id="UP000224634"/>
    </source>
</evidence>
<comment type="caution">
    <text evidence="6">Lacks conserved residue(s) required for the propagation of feature annotation.</text>
</comment>
<dbReference type="InterPro" id="IPR045316">
    <property type="entry name" value="Msc2-like"/>
</dbReference>
<dbReference type="InterPro" id="IPR027469">
    <property type="entry name" value="Cation_efflux_TMD_sf"/>
</dbReference>
<gene>
    <name evidence="9" type="ORF">AJ80_07178</name>
</gene>
<dbReference type="EMBL" id="PDNA01000134">
    <property type="protein sequence ID" value="PGH11279.1"/>
    <property type="molecule type" value="Genomic_DNA"/>
</dbReference>
<keyword evidence="5 6" id="KW-0472">Membrane</keyword>
<dbReference type="PANTHER" id="PTHR45755:SF5">
    <property type="entry name" value="ZINC TRANSPORTER"/>
    <property type="match status" value="1"/>
</dbReference>
<dbReference type="InterPro" id="IPR058533">
    <property type="entry name" value="Cation_efflux_TM"/>
</dbReference>
<dbReference type="OrthoDB" id="5382797at2759"/>
<evidence type="ECO:0000259" key="8">
    <source>
        <dbReference type="Pfam" id="PF01545"/>
    </source>
</evidence>
<dbReference type="Gene3D" id="1.20.1510.10">
    <property type="entry name" value="Cation efflux protein transmembrane domain"/>
    <property type="match status" value="1"/>
</dbReference>
<evidence type="ECO:0000313" key="9">
    <source>
        <dbReference type="EMBL" id="PGH11279.1"/>
    </source>
</evidence>
<feature type="transmembrane region" description="Helical" evidence="6">
    <location>
        <begin position="202"/>
        <end position="220"/>
    </location>
</feature>
<accession>A0A2B7XQP8</accession>
<evidence type="ECO:0000256" key="7">
    <source>
        <dbReference type="SAM" id="MobiDB-lite"/>
    </source>
</evidence>
<organism evidence="9 10">
    <name type="scientific">Polytolypa hystricis (strain UAMH7299)</name>
    <dbReference type="NCBI Taxonomy" id="1447883"/>
    <lineage>
        <taxon>Eukaryota</taxon>
        <taxon>Fungi</taxon>
        <taxon>Dikarya</taxon>
        <taxon>Ascomycota</taxon>
        <taxon>Pezizomycotina</taxon>
        <taxon>Eurotiomycetes</taxon>
        <taxon>Eurotiomycetidae</taxon>
        <taxon>Onygenales</taxon>
        <taxon>Onygenales incertae sedis</taxon>
        <taxon>Polytolypa</taxon>
    </lineage>
</organism>
<evidence type="ECO:0000256" key="4">
    <source>
        <dbReference type="ARBA" id="ARBA00022989"/>
    </source>
</evidence>
<dbReference type="GO" id="GO:0005794">
    <property type="term" value="C:Golgi apparatus"/>
    <property type="evidence" value="ECO:0007669"/>
    <property type="project" value="TreeGrafter"/>
</dbReference>
<dbReference type="GO" id="GO:1904257">
    <property type="term" value="P:zinc ion import into Golgi lumen"/>
    <property type="evidence" value="ECO:0007669"/>
    <property type="project" value="TreeGrafter"/>
</dbReference>
<dbReference type="GO" id="GO:0005789">
    <property type="term" value="C:endoplasmic reticulum membrane"/>
    <property type="evidence" value="ECO:0007669"/>
    <property type="project" value="UniProtKB-SubCell"/>
</dbReference>
<dbReference type="Proteomes" id="UP000224634">
    <property type="component" value="Unassembled WGS sequence"/>
</dbReference>
<dbReference type="Pfam" id="PF01545">
    <property type="entry name" value="Cation_efflux"/>
    <property type="match status" value="1"/>
</dbReference>
<evidence type="ECO:0000256" key="5">
    <source>
        <dbReference type="ARBA" id="ARBA00023136"/>
    </source>
</evidence>
<name>A0A2B7XQP8_POLH7</name>
<evidence type="ECO:0000256" key="3">
    <source>
        <dbReference type="ARBA" id="ARBA00022692"/>
    </source>
</evidence>
<evidence type="ECO:0000256" key="6">
    <source>
        <dbReference type="RuleBase" id="RU369017"/>
    </source>
</evidence>
<feature type="compositionally biased region" description="Pro residues" evidence="7">
    <location>
        <begin position="7"/>
        <end position="17"/>
    </location>
</feature>
<comment type="similarity">
    <text evidence="6">Belongs to the cation diffusion facilitator (CDF) transporter (TC 2.A.4) family. SLC30A subfamily.</text>
</comment>
<dbReference type="PANTHER" id="PTHR45755">
    <property type="match status" value="1"/>
</dbReference>
<comment type="function">
    <text evidence="6">Functions as a zinc transporter.</text>
</comment>
<feature type="transmembrane region" description="Helical" evidence="6">
    <location>
        <begin position="360"/>
        <end position="377"/>
    </location>
</feature>
<dbReference type="GO" id="GO:0006882">
    <property type="term" value="P:intracellular zinc ion homeostasis"/>
    <property type="evidence" value="ECO:0007669"/>
    <property type="project" value="InterPro"/>
</dbReference>
<feature type="domain" description="Cation efflux protein transmembrane" evidence="8">
    <location>
        <begin position="180"/>
        <end position="385"/>
    </location>
</feature>
<feature type="region of interest" description="Disordered" evidence="7">
    <location>
        <begin position="1"/>
        <end position="32"/>
    </location>
</feature>
<sequence length="474" mass="51796">MASSLPIPAPPRTPTPPSDDSSPGPDVPPLFSPMRHMFDRNSLSPMVDTFPAGIQGTVQEHSPELDTPNLPVSIFSTNSLTRFWIDSTGSLKRDTSENVPGPFNFQPTTLAKGPVLKSNVGQRRGHKYKHSSISHQIFLEPPPRAPLALPNSLPIPTLAEYRSSLSTDQIVRFWWSICHMLVAGHTMWMSSGSMAMMGLSHLLLFDSLGAFMCVVVDVLGNFEVWKRSSVRHPFGLERAEVVAGFALAVLLFFLGGDLVSHAVQHQLENSGHAPHHSHSHERVSPGSIDMTALLAVVATLVSAIGLKNHARIGRAMRFAYIESLPSVLSNPAHFLTLSCSCVLLLLPLLSLTLYTWLDKVLALTIAISMCSLGVRLVKTLGSMLLMSYSGPGVPEVLRDISAHPSVSEVEEARFWQAHYGLCMANIKLRVTGTEDSLVKLRERISSMIKHRLGGGYGSGNQKWEVSLQLTVEQP</sequence>
<comment type="subcellular location">
    <subcellularLocation>
        <location evidence="6">Endoplasmic reticulum membrane</location>
        <topology evidence="6">Multi-pass membrane protein</topology>
    </subcellularLocation>
    <subcellularLocation>
        <location evidence="1">Membrane</location>
        <topology evidence="1">Multi-pass membrane protein</topology>
    </subcellularLocation>
</comment>
<keyword evidence="6" id="KW-0406">Ion transport</keyword>
<proteinExistence type="inferred from homology"/>
<reference evidence="9 10" key="1">
    <citation type="submission" date="2017-10" db="EMBL/GenBank/DDBJ databases">
        <title>Comparative genomics in systemic dimorphic fungi from Ajellomycetaceae.</title>
        <authorList>
            <person name="Munoz J.F."/>
            <person name="Mcewen J.G."/>
            <person name="Clay O.K."/>
            <person name="Cuomo C.A."/>
        </authorList>
    </citation>
    <scope>NUCLEOTIDE SEQUENCE [LARGE SCALE GENOMIC DNA]</scope>
    <source>
        <strain evidence="9 10">UAMH7299</strain>
    </source>
</reference>
<dbReference type="SUPFAM" id="SSF161111">
    <property type="entry name" value="Cation efflux protein transmembrane domain-like"/>
    <property type="match status" value="1"/>
</dbReference>
<feature type="transmembrane region" description="Helical" evidence="6">
    <location>
        <begin position="283"/>
        <end position="306"/>
    </location>
</feature>
<keyword evidence="2 6" id="KW-0813">Transport</keyword>
<keyword evidence="10" id="KW-1185">Reference proteome</keyword>
<keyword evidence="4 6" id="KW-1133">Transmembrane helix</keyword>
<protein>
    <recommendedName>
        <fullName evidence="6">Zinc transporter</fullName>
    </recommendedName>
</protein>